<dbReference type="InterPro" id="IPR002035">
    <property type="entry name" value="VWF_A"/>
</dbReference>
<feature type="region of interest" description="Disordered" evidence="1">
    <location>
        <begin position="692"/>
        <end position="727"/>
    </location>
</feature>
<dbReference type="SMART" id="SM00609">
    <property type="entry name" value="VIT"/>
    <property type="match status" value="1"/>
</dbReference>
<dbReference type="PROSITE" id="PS50234">
    <property type="entry name" value="VWFA"/>
    <property type="match status" value="1"/>
</dbReference>
<feature type="compositionally biased region" description="Polar residues" evidence="1">
    <location>
        <begin position="753"/>
        <end position="769"/>
    </location>
</feature>
<dbReference type="AlphaFoldDB" id="A0A9Q9EKX1"/>
<evidence type="ECO:0000259" key="3">
    <source>
        <dbReference type="PROSITE" id="PS51468"/>
    </source>
</evidence>
<feature type="compositionally biased region" description="Pro residues" evidence="1">
    <location>
        <begin position="712"/>
        <end position="721"/>
    </location>
</feature>
<gene>
    <name evidence="4" type="ORF">Slin15195_G070660</name>
</gene>
<keyword evidence="5" id="KW-1185">Reference proteome</keyword>
<evidence type="ECO:0000313" key="4">
    <source>
        <dbReference type="EMBL" id="USW53747.1"/>
    </source>
</evidence>
<dbReference type="PANTHER" id="PTHR45737:SF6">
    <property type="entry name" value="VON WILLEBRAND FACTOR A DOMAIN-CONTAINING PROTEIN 5A"/>
    <property type="match status" value="1"/>
</dbReference>
<dbReference type="Proteomes" id="UP001056384">
    <property type="component" value="Chromosome 5"/>
</dbReference>
<sequence length="954" mass="103743">MDQLDNHICGAYYMVDYRRIYLPQVKLVSHTTIYPVSFTTTLRQTFKTAEAVPQVRYAFPLYDGVTVSGYTISFDEKVLTGVVQQKDDAKKTYQQAVDRGETAGLLESLPAGVFGVTLGNVPAQTELLVNVIYCGELKHDAAIDGLRYTLPTSIAPRYGSYPGSLLTSHITATSMLITVDVDMGNKSAIRKIQSPSHPIAVTMGEISKQEAGTTTFTPSKASATLSQGSAELSDDFILQVVIDDLNRPQAILEVHPTIPHHRAIMATIVPKFILESANPEVVFIADQSGSMSGVKNAALVTALKVFLKSLPVGVRFNVCAFGNAFQFLWDTSQAYNEENVQRAIAHVEGFRANFGGTELLKPIQAAFKRHLGDMPLEILVLTDGQIWQEEDVFQHVNNEIENGVDARVFTLGIGTDVSHTLVEGLARAGNGFAQFVTQNEDTDQKVMRMLKGALYAHTKDYKLEITYSSNAQGDRTDSDDEFEIVEKLQDRLTVSTATEHMAEPAKPRSFFDTSADLAQPVRPAERYAHLPSVDLPKLIQAPSNIPPLFPFNRSTIYILLDEHTPQQEVKSVTLRAKSASGPLELEVPISGVTKASSIHQLAARKAIQDLEEGRGWLNHAKLKADDLSETTVKVKHASRLDEMVEREAVRLGEKFQVASKWTSFVAVQDGQTCKENEVPWPETVGHFSYAAHAPGKKKMSRTRGFARARASLPPPPPPPAAAAPASAAPASAAPASAAPASAASSGLAMQSTMASTHIGSPGTLMSSAGGNDGNSPHMRRGFAAKIGQAPRRMLASQASRFVAPAAEVDMEEDDSESADEDMGFGLFDDPAPKRSISSSSTPAFLFRKAASPVQTQGLHEIIGLQAFTGAWKYSTRLVELIEQTDEVLDKFSHERDTTMTALVVAYFELKLEDKKDVWEMVVGKARAWLATSVGGTEKANELIEQAKAQTVVKK</sequence>
<feature type="region of interest" description="Disordered" evidence="1">
    <location>
        <begin position="753"/>
        <end position="779"/>
    </location>
</feature>
<evidence type="ECO:0000313" key="5">
    <source>
        <dbReference type="Proteomes" id="UP001056384"/>
    </source>
</evidence>
<feature type="compositionally biased region" description="Basic residues" evidence="1">
    <location>
        <begin position="694"/>
        <end position="706"/>
    </location>
</feature>
<dbReference type="EMBL" id="CP099422">
    <property type="protein sequence ID" value="USW53747.1"/>
    <property type="molecule type" value="Genomic_DNA"/>
</dbReference>
<organism evidence="4 5">
    <name type="scientific">Septoria linicola</name>
    <dbReference type="NCBI Taxonomy" id="215465"/>
    <lineage>
        <taxon>Eukaryota</taxon>
        <taxon>Fungi</taxon>
        <taxon>Dikarya</taxon>
        <taxon>Ascomycota</taxon>
        <taxon>Pezizomycotina</taxon>
        <taxon>Dothideomycetes</taxon>
        <taxon>Dothideomycetidae</taxon>
        <taxon>Mycosphaerellales</taxon>
        <taxon>Mycosphaerellaceae</taxon>
        <taxon>Septoria</taxon>
    </lineage>
</organism>
<dbReference type="SMART" id="SM00327">
    <property type="entry name" value="VWA"/>
    <property type="match status" value="1"/>
</dbReference>
<dbReference type="Gene3D" id="3.40.50.410">
    <property type="entry name" value="von Willebrand factor, type A domain"/>
    <property type="match status" value="1"/>
</dbReference>
<dbReference type="InterPro" id="IPR036465">
    <property type="entry name" value="vWFA_dom_sf"/>
</dbReference>
<name>A0A9Q9EKX1_9PEZI</name>
<evidence type="ECO:0000256" key="1">
    <source>
        <dbReference type="SAM" id="MobiDB-lite"/>
    </source>
</evidence>
<dbReference type="Pfam" id="PF08487">
    <property type="entry name" value="VIT"/>
    <property type="match status" value="1"/>
</dbReference>
<dbReference type="PROSITE" id="PS51468">
    <property type="entry name" value="VIT"/>
    <property type="match status" value="1"/>
</dbReference>
<proteinExistence type="predicted"/>
<dbReference type="SUPFAM" id="SSF53300">
    <property type="entry name" value="vWA-like"/>
    <property type="match status" value="1"/>
</dbReference>
<dbReference type="Pfam" id="PF13768">
    <property type="entry name" value="VWA_3"/>
    <property type="match status" value="1"/>
</dbReference>
<accession>A0A9Q9EKX1</accession>
<dbReference type="PANTHER" id="PTHR45737">
    <property type="entry name" value="VON WILLEBRAND FACTOR A DOMAIN-CONTAINING PROTEIN 5A"/>
    <property type="match status" value="1"/>
</dbReference>
<feature type="domain" description="VIT" evidence="3">
    <location>
        <begin position="8"/>
        <end position="135"/>
    </location>
</feature>
<dbReference type="InterPro" id="IPR013694">
    <property type="entry name" value="VIT"/>
</dbReference>
<evidence type="ECO:0000259" key="2">
    <source>
        <dbReference type="PROSITE" id="PS50234"/>
    </source>
</evidence>
<feature type="domain" description="VWFA" evidence="2">
    <location>
        <begin position="280"/>
        <end position="454"/>
    </location>
</feature>
<protein>
    <submittedName>
        <fullName evidence="4">von Willebrand factor, type A, VIT domain, von Willebrand factor A-like domain superfamily</fullName>
    </submittedName>
</protein>
<reference evidence="4" key="1">
    <citation type="submission" date="2022-06" db="EMBL/GenBank/DDBJ databases">
        <title>Complete genome sequences of two strains of the flax pathogen Septoria linicola.</title>
        <authorList>
            <person name="Lapalu N."/>
            <person name="Simon A."/>
            <person name="Demenou B."/>
            <person name="Paumier D."/>
            <person name="Guillot M.-P."/>
            <person name="Gout L."/>
            <person name="Valade R."/>
        </authorList>
    </citation>
    <scope>NUCLEOTIDE SEQUENCE</scope>
    <source>
        <strain evidence="4">SE15195</strain>
    </source>
</reference>